<dbReference type="Pfam" id="PF14223">
    <property type="entry name" value="Retrotran_gag_2"/>
    <property type="match status" value="1"/>
</dbReference>
<sequence>MTWGFHVRGGEEVEGGGERQEGGRVREVGRGCMGGEKRGRGEGASDGGRATAAEDGGGAGGEEMFSPSHVISRDPSSMEEEGEEEEEDGGVVESLQRAEGSRQHDQLVVFILRSTLFEEAFPLIIYLTTSLEIWTSLARAYVSPSNTRILQLHEALHEHKQWDLSVTVYLYIAKNISDSLVVAGRLISAADLNVYIFKGLCPEFRDLSMTLNPRLEAVSLEDLHALLLSHYYIHGCPVVEAISPMAHLTGAQILTAGLLPAGNISCDLQTVGQ</sequence>
<evidence type="ECO:0000313" key="3">
    <source>
        <dbReference type="Proteomes" id="UP000243459"/>
    </source>
</evidence>
<name>A0A5P1E3V8_ASPOF</name>
<gene>
    <name evidence="2" type="ORF">A4U43_C10F4930</name>
</gene>
<accession>A0A5P1E3V8</accession>
<feature type="compositionally biased region" description="Acidic residues" evidence="1">
    <location>
        <begin position="77"/>
        <end position="90"/>
    </location>
</feature>
<dbReference type="EMBL" id="CM007390">
    <property type="protein sequence ID" value="ONK56177.1"/>
    <property type="molecule type" value="Genomic_DNA"/>
</dbReference>
<protein>
    <submittedName>
        <fullName evidence="2">Uncharacterized protein</fullName>
    </submittedName>
</protein>
<dbReference type="Gramene" id="ONK56177">
    <property type="protein sequence ID" value="ONK56177"/>
    <property type="gene ID" value="A4U43_C10F4930"/>
</dbReference>
<dbReference type="PANTHER" id="PTHR47481">
    <property type="match status" value="1"/>
</dbReference>
<keyword evidence="3" id="KW-1185">Reference proteome</keyword>
<organism evidence="2 3">
    <name type="scientific">Asparagus officinalis</name>
    <name type="common">Garden asparagus</name>
    <dbReference type="NCBI Taxonomy" id="4686"/>
    <lineage>
        <taxon>Eukaryota</taxon>
        <taxon>Viridiplantae</taxon>
        <taxon>Streptophyta</taxon>
        <taxon>Embryophyta</taxon>
        <taxon>Tracheophyta</taxon>
        <taxon>Spermatophyta</taxon>
        <taxon>Magnoliopsida</taxon>
        <taxon>Liliopsida</taxon>
        <taxon>Asparagales</taxon>
        <taxon>Asparagaceae</taxon>
        <taxon>Asparagoideae</taxon>
        <taxon>Asparagus</taxon>
    </lineage>
</organism>
<evidence type="ECO:0000313" key="2">
    <source>
        <dbReference type="EMBL" id="ONK56177.1"/>
    </source>
</evidence>
<dbReference type="PANTHER" id="PTHR47481:SF43">
    <property type="entry name" value="RETROTRANSPOSON COPIA-LIKE N-TERMINAL DOMAIN-CONTAINING PROTEIN"/>
    <property type="match status" value="1"/>
</dbReference>
<reference evidence="3" key="1">
    <citation type="journal article" date="2017" name="Nat. Commun.">
        <title>The asparagus genome sheds light on the origin and evolution of a young Y chromosome.</title>
        <authorList>
            <person name="Harkess A."/>
            <person name="Zhou J."/>
            <person name="Xu C."/>
            <person name="Bowers J.E."/>
            <person name="Van der Hulst R."/>
            <person name="Ayyampalayam S."/>
            <person name="Mercati F."/>
            <person name="Riccardi P."/>
            <person name="McKain M.R."/>
            <person name="Kakrana A."/>
            <person name="Tang H."/>
            <person name="Ray J."/>
            <person name="Groenendijk J."/>
            <person name="Arikit S."/>
            <person name="Mathioni S.M."/>
            <person name="Nakano M."/>
            <person name="Shan H."/>
            <person name="Telgmann-Rauber A."/>
            <person name="Kanno A."/>
            <person name="Yue Z."/>
            <person name="Chen H."/>
            <person name="Li W."/>
            <person name="Chen Y."/>
            <person name="Xu X."/>
            <person name="Zhang Y."/>
            <person name="Luo S."/>
            <person name="Chen H."/>
            <person name="Gao J."/>
            <person name="Mao Z."/>
            <person name="Pires J.C."/>
            <person name="Luo M."/>
            <person name="Kudrna D."/>
            <person name="Wing R.A."/>
            <person name="Meyers B.C."/>
            <person name="Yi K."/>
            <person name="Kong H."/>
            <person name="Lavrijsen P."/>
            <person name="Sunseri F."/>
            <person name="Falavigna A."/>
            <person name="Ye Y."/>
            <person name="Leebens-Mack J.H."/>
            <person name="Chen G."/>
        </authorList>
    </citation>
    <scope>NUCLEOTIDE SEQUENCE [LARGE SCALE GENOMIC DNA]</scope>
    <source>
        <strain evidence="3">cv. DH0086</strain>
    </source>
</reference>
<dbReference type="Proteomes" id="UP000243459">
    <property type="component" value="Chromosome 10"/>
</dbReference>
<proteinExistence type="predicted"/>
<dbReference type="AlphaFoldDB" id="A0A5P1E3V8"/>
<evidence type="ECO:0000256" key="1">
    <source>
        <dbReference type="SAM" id="MobiDB-lite"/>
    </source>
</evidence>
<feature type="region of interest" description="Disordered" evidence="1">
    <location>
        <begin position="1"/>
        <end position="98"/>
    </location>
</feature>
<feature type="compositionally biased region" description="Basic and acidic residues" evidence="1">
    <location>
        <begin position="8"/>
        <end position="43"/>
    </location>
</feature>